<feature type="domain" description="PX" evidence="2">
    <location>
        <begin position="126"/>
        <end position="241"/>
    </location>
</feature>
<dbReference type="VEuPathDB" id="FungiDB:KRP23_12741"/>
<dbReference type="Gene3D" id="3.30.1520.10">
    <property type="entry name" value="Phox-like domain"/>
    <property type="match status" value="1"/>
</dbReference>
<dbReference type="AlphaFoldDB" id="H3GVN4"/>
<dbReference type="InParanoid" id="H3GVN4"/>
<organism evidence="3 4">
    <name type="scientific">Phytophthora ramorum</name>
    <name type="common">Sudden oak death agent</name>
    <dbReference type="NCBI Taxonomy" id="164328"/>
    <lineage>
        <taxon>Eukaryota</taxon>
        <taxon>Sar</taxon>
        <taxon>Stramenopiles</taxon>
        <taxon>Oomycota</taxon>
        <taxon>Peronosporomycetes</taxon>
        <taxon>Peronosporales</taxon>
        <taxon>Peronosporaceae</taxon>
        <taxon>Phytophthora</taxon>
    </lineage>
</organism>
<feature type="region of interest" description="Disordered" evidence="1">
    <location>
        <begin position="1"/>
        <end position="24"/>
    </location>
</feature>
<dbReference type="EnsemblProtists" id="Phyra81448">
    <property type="protein sequence ID" value="Phyra81448"/>
    <property type="gene ID" value="Phyra81448"/>
</dbReference>
<dbReference type="GO" id="GO:0035091">
    <property type="term" value="F:phosphatidylinositol binding"/>
    <property type="evidence" value="ECO:0007669"/>
    <property type="project" value="InterPro"/>
</dbReference>
<dbReference type="InterPro" id="IPR001683">
    <property type="entry name" value="PX_dom"/>
</dbReference>
<evidence type="ECO:0000313" key="3">
    <source>
        <dbReference type="EnsemblProtists" id="Phyra81448"/>
    </source>
</evidence>
<dbReference type="OMA" id="CGKASMD"/>
<dbReference type="HOGENOM" id="CLU_1013614_0_0_1"/>
<dbReference type="VEuPathDB" id="FungiDB:KRP22_3746"/>
<protein>
    <recommendedName>
        <fullName evidence="2">PX domain-containing protein</fullName>
    </recommendedName>
</protein>
<accession>H3GVN4</accession>
<dbReference type="PROSITE" id="PS50195">
    <property type="entry name" value="PX"/>
    <property type="match status" value="1"/>
</dbReference>
<name>H3GVN4_PHYRM</name>
<dbReference type="EMBL" id="DS566057">
    <property type="status" value="NOT_ANNOTATED_CDS"/>
    <property type="molecule type" value="Genomic_DNA"/>
</dbReference>
<reference evidence="3" key="2">
    <citation type="submission" date="2015-06" db="UniProtKB">
        <authorList>
            <consortium name="EnsemblProtists"/>
        </authorList>
    </citation>
    <scope>IDENTIFICATION</scope>
    <source>
        <strain evidence="3">Pr102</strain>
    </source>
</reference>
<proteinExistence type="predicted"/>
<feature type="region of interest" description="Disordered" evidence="1">
    <location>
        <begin position="39"/>
        <end position="58"/>
    </location>
</feature>
<dbReference type="SUPFAM" id="SSF64268">
    <property type="entry name" value="PX domain"/>
    <property type="match status" value="1"/>
</dbReference>
<dbReference type="InterPro" id="IPR036871">
    <property type="entry name" value="PX_dom_sf"/>
</dbReference>
<keyword evidence="4" id="KW-1185">Reference proteome</keyword>
<dbReference type="Pfam" id="PF00787">
    <property type="entry name" value="PX"/>
    <property type="match status" value="1"/>
</dbReference>
<dbReference type="eggNOG" id="ENOG502SNG4">
    <property type="taxonomic scope" value="Eukaryota"/>
</dbReference>
<sequence length="241" mass="26412">MGCSQSKASEVVIEPTTAPPSECGKASMDLAFTEIIVDQDESSTSVPPASVEEETDVKEETVIEEEIIAAPVVEVEDPVVEEPLVEEPVVEAEEPAVEEEEVEEDPVEPEVEAEEEVELQEKSAVVEKSTVTSVSSPTWTFEAEAVKFTVGIAFFNIIGSNTEGADVHLTKRYSEFKLLHAEMAKLMDREELPRMPVASFLQGRNDKALLQERETVFVKMLNAIAVHPEGSQSAEFNAFLA</sequence>
<feature type="region of interest" description="Disordered" evidence="1">
    <location>
        <begin position="89"/>
        <end position="110"/>
    </location>
</feature>
<dbReference type="CDD" id="cd06093">
    <property type="entry name" value="PX_domain"/>
    <property type="match status" value="1"/>
</dbReference>
<evidence type="ECO:0000256" key="1">
    <source>
        <dbReference type="SAM" id="MobiDB-lite"/>
    </source>
</evidence>
<evidence type="ECO:0000259" key="2">
    <source>
        <dbReference type="PROSITE" id="PS50195"/>
    </source>
</evidence>
<dbReference type="Proteomes" id="UP000005238">
    <property type="component" value="Unassembled WGS sequence"/>
</dbReference>
<evidence type="ECO:0000313" key="4">
    <source>
        <dbReference type="Proteomes" id="UP000005238"/>
    </source>
</evidence>
<reference evidence="4" key="1">
    <citation type="journal article" date="2006" name="Science">
        <title>Phytophthora genome sequences uncover evolutionary origins and mechanisms of pathogenesis.</title>
        <authorList>
            <person name="Tyler B.M."/>
            <person name="Tripathy S."/>
            <person name="Zhang X."/>
            <person name="Dehal P."/>
            <person name="Jiang R.H."/>
            <person name="Aerts A."/>
            <person name="Arredondo F.D."/>
            <person name="Baxter L."/>
            <person name="Bensasson D."/>
            <person name="Beynon J.L."/>
            <person name="Chapman J."/>
            <person name="Damasceno C.M."/>
            <person name="Dorrance A.E."/>
            <person name="Dou D."/>
            <person name="Dickerman A.W."/>
            <person name="Dubchak I.L."/>
            <person name="Garbelotto M."/>
            <person name="Gijzen M."/>
            <person name="Gordon S.G."/>
            <person name="Govers F."/>
            <person name="Grunwald N.J."/>
            <person name="Huang W."/>
            <person name="Ivors K.L."/>
            <person name="Jones R.W."/>
            <person name="Kamoun S."/>
            <person name="Krampis K."/>
            <person name="Lamour K.H."/>
            <person name="Lee M.K."/>
            <person name="McDonald W.H."/>
            <person name="Medina M."/>
            <person name="Meijer H.J."/>
            <person name="Nordberg E.K."/>
            <person name="Maclean D.J."/>
            <person name="Ospina-Giraldo M.D."/>
            <person name="Morris P.F."/>
            <person name="Phuntumart V."/>
            <person name="Putnam N.H."/>
            <person name="Rash S."/>
            <person name="Rose J.K."/>
            <person name="Sakihama Y."/>
            <person name="Salamov A.A."/>
            <person name="Savidor A."/>
            <person name="Scheuring C.F."/>
            <person name="Smith B.M."/>
            <person name="Sobral B.W."/>
            <person name="Terry A."/>
            <person name="Torto-Alalibo T.A."/>
            <person name="Win J."/>
            <person name="Xu Z."/>
            <person name="Zhang H."/>
            <person name="Grigoriev I.V."/>
            <person name="Rokhsar D.S."/>
            <person name="Boore J.L."/>
        </authorList>
    </citation>
    <scope>NUCLEOTIDE SEQUENCE [LARGE SCALE GENOMIC DNA]</scope>
    <source>
        <strain evidence="4">Pr102</strain>
    </source>
</reference>